<evidence type="ECO:0000313" key="13">
    <source>
        <dbReference type="Proteomes" id="UP000002748"/>
    </source>
</evidence>
<evidence type="ECO:0000259" key="11">
    <source>
        <dbReference type="Pfam" id="PF07479"/>
    </source>
</evidence>
<feature type="domain" description="Glycerol-3-phosphate dehydrogenase NAD-dependent C-terminal" evidence="11">
    <location>
        <begin position="196"/>
        <end position="353"/>
    </location>
</feature>
<dbReference type="HOGENOM" id="CLU_033449_2_1_1"/>
<evidence type="ECO:0000256" key="7">
    <source>
        <dbReference type="PIRSR" id="PIRSR000114-3"/>
    </source>
</evidence>
<dbReference type="RefSeq" id="XP_014176395.1">
    <property type="nucleotide sequence ID" value="XM_014320920.1"/>
</dbReference>
<dbReference type="Gene3D" id="1.10.1040.10">
    <property type="entry name" value="N-(1-d-carboxylethyl)-l-norvaline Dehydrogenase, domain 2"/>
    <property type="match status" value="1"/>
</dbReference>
<dbReference type="EC" id="1.1.1.8" evidence="9"/>
<dbReference type="GO" id="GO:0051287">
    <property type="term" value="F:NAD binding"/>
    <property type="evidence" value="ECO:0007669"/>
    <property type="project" value="UniProtKB-UniRule"/>
</dbReference>
<keyword evidence="2 8" id="KW-0560">Oxidoreductase</keyword>
<comment type="similarity">
    <text evidence="1 8">Belongs to the NAD-dependent glycerol-3-phosphate dehydrogenase family.</text>
</comment>
<dbReference type="FunFam" id="1.10.1040.10:FF:000004">
    <property type="entry name" value="Glycerol-3-phosphate dehydrogenase [NAD(+)]"/>
    <property type="match status" value="1"/>
</dbReference>
<dbReference type="PANTHER" id="PTHR11728">
    <property type="entry name" value="GLYCEROL-3-PHOSPHATE DEHYDROGENASE"/>
    <property type="match status" value="1"/>
</dbReference>
<dbReference type="InterPro" id="IPR006109">
    <property type="entry name" value="G3P_DH_NAD-dep_C"/>
</dbReference>
<dbReference type="Proteomes" id="UP000002748">
    <property type="component" value="Unassembled WGS sequence"/>
</dbReference>
<evidence type="ECO:0000256" key="6">
    <source>
        <dbReference type="PIRSR" id="PIRSR000114-2"/>
    </source>
</evidence>
<dbReference type="NCBIfam" id="TIGR03376">
    <property type="entry name" value="glycerol3P_DH"/>
    <property type="match status" value="1"/>
</dbReference>
<evidence type="ECO:0000256" key="4">
    <source>
        <dbReference type="ARBA" id="ARBA00048683"/>
    </source>
</evidence>
<dbReference type="InterPro" id="IPR008927">
    <property type="entry name" value="6-PGluconate_DH-like_C_sf"/>
</dbReference>
<comment type="catalytic activity">
    <reaction evidence="4 9">
        <text>sn-glycerol 3-phosphate + NAD(+) = dihydroxyacetone phosphate + NADH + H(+)</text>
        <dbReference type="Rhea" id="RHEA:11092"/>
        <dbReference type="ChEBI" id="CHEBI:15378"/>
        <dbReference type="ChEBI" id="CHEBI:57540"/>
        <dbReference type="ChEBI" id="CHEBI:57597"/>
        <dbReference type="ChEBI" id="CHEBI:57642"/>
        <dbReference type="ChEBI" id="CHEBI:57945"/>
        <dbReference type="EC" id="1.1.1.8"/>
    </reaction>
</comment>
<feature type="active site" description="Proton acceptor" evidence="5">
    <location>
        <position position="207"/>
    </location>
</feature>
<accession>J5Q6V8</accession>
<evidence type="ECO:0000256" key="8">
    <source>
        <dbReference type="RuleBase" id="RU000437"/>
    </source>
</evidence>
<dbReference type="PANTHER" id="PTHR11728:SF8">
    <property type="entry name" value="GLYCEROL-3-PHOSPHATE DEHYDROGENASE [NAD(+)]-RELATED"/>
    <property type="match status" value="1"/>
</dbReference>
<dbReference type="PRINTS" id="PR00077">
    <property type="entry name" value="GPDHDRGNASE"/>
</dbReference>
<sequence length="357" mass="38884">MAPQKEQVAILGSGNWGSAIAKIAGINVLKHENEFHSRVPMWVFEEQIDGRNLTDIINEKHVNVKYLPDITLGYNVVAVPDIVETVKDATAIIFVMPHQFLDKVLDDISGHVSPNAKAISLIKGVDVKGADIHIFADVIEKRLGIPCSALSGANIASEVALGRFSETTIGYRNEADGIMWQKVFQTPKFRVQLIDDVTGVSLCGALKNVVAVAAGLSDGLGYGDNTKCKLTLPVSELTAAAIMRIGLVETTHFCMEFFDDVKPETFLKESAGVADLITSCLGGRNRKCAEAFVKTGKPFDVLEREMLGGQKLQGIHTAKDVHMFLKARNKLGAYPLFDKVYHISWDGMDPTTLTDGL</sequence>
<feature type="binding site" evidence="7">
    <location>
        <begin position="12"/>
        <end position="17"/>
    </location>
    <ligand>
        <name>NAD(+)</name>
        <dbReference type="ChEBI" id="CHEBI:57540"/>
    </ligand>
</feature>
<evidence type="ECO:0000259" key="10">
    <source>
        <dbReference type="Pfam" id="PF01210"/>
    </source>
</evidence>
<dbReference type="PROSITE" id="PS00957">
    <property type="entry name" value="NAD_G3PDH"/>
    <property type="match status" value="1"/>
</dbReference>
<organism evidence="12 13">
    <name type="scientific">Trichosporon asahii var. asahii (strain ATCC 90039 / CBS 2479 / JCM 2466 / KCTC 7840 / NBRC 103889/ NCYC 2677 / UAMH 7654)</name>
    <name type="common">Yeast</name>
    <dbReference type="NCBI Taxonomy" id="1186058"/>
    <lineage>
        <taxon>Eukaryota</taxon>
        <taxon>Fungi</taxon>
        <taxon>Dikarya</taxon>
        <taxon>Basidiomycota</taxon>
        <taxon>Agaricomycotina</taxon>
        <taxon>Tremellomycetes</taxon>
        <taxon>Trichosporonales</taxon>
        <taxon>Trichosporonaceae</taxon>
        <taxon>Trichosporon</taxon>
    </lineage>
</organism>
<feature type="binding site" evidence="7">
    <location>
        <position position="100"/>
    </location>
    <ligand>
        <name>NAD(+)</name>
        <dbReference type="ChEBI" id="CHEBI:57540"/>
    </ligand>
</feature>
<evidence type="ECO:0000313" key="12">
    <source>
        <dbReference type="EMBL" id="EJT45798.1"/>
    </source>
</evidence>
<dbReference type="GeneID" id="25989223"/>
<comment type="caution">
    <text evidence="12">The sequence shown here is derived from an EMBL/GenBank/DDBJ whole genome shotgun (WGS) entry which is preliminary data.</text>
</comment>
<evidence type="ECO:0000256" key="2">
    <source>
        <dbReference type="ARBA" id="ARBA00023002"/>
    </source>
</evidence>
<dbReference type="OrthoDB" id="10263760at2759"/>
<dbReference type="GO" id="GO:0141152">
    <property type="term" value="F:glycerol-3-phosphate dehydrogenase (NAD+) activity"/>
    <property type="evidence" value="ECO:0007669"/>
    <property type="project" value="UniProtKB-UniRule"/>
</dbReference>
<feature type="binding site" evidence="6">
    <location>
        <position position="123"/>
    </location>
    <ligand>
        <name>substrate</name>
    </ligand>
</feature>
<dbReference type="AlphaFoldDB" id="J5Q6V8"/>
<feature type="binding site" evidence="7">
    <location>
        <position position="313"/>
    </location>
    <ligand>
        <name>NAD(+)</name>
        <dbReference type="ChEBI" id="CHEBI:57540"/>
    </ligand>
</feature>
<dbReference type="GO" id="GO:0005829">
    <property type="term" value="C:cytosol"/>
    <property type="evidence" value="ECO:0007669"/>
    <property type="project" value="TreeGrafter"/>
</dbReference>
<dbReference type="VEuPathDB" id="FungiDB:A1Q1_05711"/>
<dbReference type="InterPro" id="IPR017751">
    <property type="entry name" value="G3P_DH_NAD-dep_euk"/>
</dbReference>
<dbReference type="GO" id="GO:0046168">
    <property type="term" value="P:glycerol-3-phosphate catabolic process"/>
    <property type="evidence" value="ECO:0007669"/>
    <property type="project" value="UniProtKB-UniRule"/>
</dbReference>
<dbReference type="GO" id="GO:0005634">
    <property type="term" value="C:nucleus"/>
    <property type="evidence" value="ECO:0007669"/>
    <property type="project" value="TreeGrafter"/>
</dbReference>
<feature type="binding site" evidence="7">
    <location>
        <position position="311"/>
    </location>
    <ligand>
        <name>NAD(+)</name>
        <dbReference type="ChEBI" id="CHEBI:57540"/>
    </ligand>
</feature>
<keyword evidence="3 7" id="KW-0520">NAD</keyword>
<dbReference type="FunFam" id="3.40.50.720:FF:000365">
    <property type="entry name" value="Glycerol-3-phosphate dehydrogenase [NAD(+)]"/>
    <property type="match status" value="1"/>
</dbReference>
<dbReference type="KEGG" id="tasa:A1Q1_05711"/>
<evidence type="ECO:0000256" key="9">
    <source>
        <dbReference type="RuleBase" id="RU361243"/>
    </source>
</evidence>
<dbReference type="Pfam" id="PF07479">
    <property type="entry name" value="NAD_Gly3P_dh_C"/>
    <property type="match status" value="1"/>
</dbReference>
<dbReference type="InterPro" id="IPR011128">
    <property type="entry name" value="G3P_DH_NAD-dep_N"/>
</dbReference>
<dbReference type="EMBL" id="ALBS01000321">
    <property type="protein sequence ID" value="EJT45798.1"/>
    <property type="molecule type" value="Genomic_DNA"/>
</dbReference>
<proteinExistence type="inferred from homology"/>
<dbReference type="Pfam" id="PF01210">
    <property type="entry name" value="NAD_Gly3P_dh_N"/>
    <property type="match status" value="1"/>
</dbReference>
<dbReference type="SUPFAM" id="SSF48179">
    <property type="entry name" value="6-phosphogluconate dehydrogenase C-terminal domain-like"/>
    <property type="match status" value="1"/>
</dbReference>
<dbReference type="InterPro" id="IPR013328">
    <property type="entry name" value="6PGD_dom2"/>
</dbReference>
<dbReference type="PIRSF" id="PIRSF000114">
    <property type="entry name" value="Glycerol-3-P_dh"/>
    <property type="match status" value="1"/>
</dbReference>
<dbReference type="InterPro" id="IPR036291">
    <property type="entry name" value="NAD(P)-bd_dom_sf"/>
</dbReference>
<feature type="binding site" evidence="7">
    <location>
        <position position="156"/>
    </location>
    <ligand>
        <name>NAD(+)</name>
        <dbReference type="ChEBI" id="CHEBI:57540"/>
    </ligand>
</feature>
<feature type="domain" description="Glycerol-3-phosphate dehydrogenase NAD-dependent N-terminal" evidence="10">
    <location>
        <begin position="7"/>
        <end position="174"/>
    </location>
</feature>
<evidence type="ECO:0000256" key="3">
    <source>
        <dbReference type="ARBA" id="ARBA00023027"/>
    </source>
</evidence>
<feature type="binding site" evidence="7">
    <location>
        <position position="44"/>
    </location>
    <ligand>
        <name>NAD(+)</name>
        <dbReference type="ChEBI" id="CHEBI:57540"/>
    </ligand>
</feature>
<evidence type="ECO:0000256" key="5">
    <source>
        <dbReference type="PIRSR" id="PIRSR000114-1"/>
    </source>
</evidence>
<protein>
    <recommendedName>
        <fullName evidence="9">Glycerol-3-phosphate dehydrogenase [NAD(+)]</fullName>
        <ecNumber evidence="9">1.1.1.8</ecNumber>
    </recommendedName>
</protein>
<feature type="binding site" evidence="6">
    <location>
        <begin position="284"/>
        <end position="285"/>
    </location>
    <ligand>
        <name>substrate</name>
    </ligand>
</feature>
<evidence type="ECO:0000256" key="1">
    <source>
        <dbReference type="ARBA" id="ARBA00011009"/>
    </source>
</evidence>
<dbReference type="SUPFAM" id="SSF51735">
    <property type="entry name" value="NAD(P)-binding Rossmann-fold domains"/>
    <property type="match status" value="1"/>
</dbReference>
<reference evidence="12 13" key="1">
    <citation type="journal article" date="2012" name="Eukaryot. Cell">
        <title>Draft genome sequence of CBS 2479, the standard type strain of Trichosporon asahii.</title>
        <authorList>
            <person name="Yang R.Y."/>
            <person name="Li H.T."/>
            <person name="Zhu H."/>
            <person name="Zhou G.P."/>
            <person name="Wang M."/>
            <person name="Wang L."/>
        </authorList>
    </citation>
    <scope>NUCLEOTIDE SEQUENCE [LARGE SCALE GENOMIC DNA]</scope>
    <source>
        <strain evidence="13">ATCC 90039 / CBS 2479 / JCM 2466 / KCTC 7840 / NCYC 2677 / UAMH 7654</strain>
    </source>
</reference>
<feature type="binding site" evidence="7">
    <location>
        <position position="284"/>
    </location>
    <ligand>
        <name>NAD(+)</name>
        <dbReference type="ChEBI" id="CHEBI:57540"/>
    </ligand>
</feature>
<dbReference type="Gene3D" id="3.40.50.720">
    <property type="entry name" value="NAD(P)-binding Rossmann-like Domain"/>
    <property type="match status" value="1"/>
</dbReference>
<gene>
    <name evidence="12" type="ORF">A1Q1_05711</name>
</gene>
<dbReference type="GO" id="GO:0042803">
    <property type="term" value="F:protein homodimerization activity"/>
    <property type="evidence" value="ECO:0007669"/>
    <property type="project" value="InterPro"/>
</dbReference>
<dbReference type="GO" id="GO:0005975">
    <property type="term" value="P:carbohydrate metabolic process"/>
    <property type="evidence" value="ECO:0007669"/>
    <property type="project" value="InterPro"/>
</dbReference>
<name>J5Q6V8_TRIAS</name>
<dbReference type="InterPro" id="IPR006168">
    <property type="entry name" value="G3P_DH_NAD-dep"/>
</dbReference>